<feature type="compositionally biased region" description="Basic and acidic residues" evidence="1">
    <location>
        <begin position="199"/>
        <end position="212"/>
    </location>
</feature>
<evidence type="ECO:0008006" key="4">
    <source>
        <dbReference type="Google" id="ProtNLM"/>
    </source>
</evidence>
<protein>
    <recommendedName>
        <fullName evidence="4">G-patch domain-containing protein</fullName>
    </recommendedName>
</protein>
<feature type="region of interest" description="Disordered" evidence="1">
    <location>
        <begin position="195"/>
        <end position="261"/>
    </location>
</feature>
<comment type="caution">
    <text evidence="2">The sequence shown here is derived from an EMBL/GenBank/DDBJ whole genome shotgun (WGS) entry which is preliminary data.</text>
</comment>
<dbReference type="Proteomes" id="UP001203297">
    <property type="component" value="Unassembled WGS sequence"/>
</dbReference>
<reference evidence="2" key="1">
    <citation type="journal article" date="2022" name="New Phytol.">
        <title>Evolutionary transition to the ectomycorrhizal habit in the genomes of a hyperdiverse lineage of mushroom-forming fungi.</title>
        <authorList>
            <person name="Looney B."/>
            <person name="Miyauchi S."/>
            <person name="Morin E."/>
            <person name="Drula E."/>
            <person name="Courty P.E."/>
            <person name="Kohler A."/>
            <person name="Kuo A."/>
            <person name="LaButti K."/>
            <person name="Pangilinan J."/>
            <person name="Lipzen A."/>
            <person name="Riley R."/>
            <person name="Andreopoulos W."/>
            <person name="He G."/>
            <person name="Johnson J."/>
            <person name="Nolan M."/>
            <person name="Tritt A."/>
            <person name="Barry K.W."/>
            <person name="Grigoriev I.V."/>
            <person name="Nagy L.G."/>
            <person name="Hibbett D."/>
            <person name="Henrissat B."/>
            <person name="Matheny P.B."/>
            <person name="Labbe J."/>
            <person name="Martin F.M."/>
        </authorList>
    </citation>
    <scope>NUCLEOTIDE SEQUENCE</scope>
    <source>
        <strain evidence="2">BPL690</strain>
    </source>
</reference>
<organism evidence="2 3">
    <name type="scientific">Multifurca ochricompacta</name>
    <dbReference type="NCBI Taxonomy" id="376703"/>
    <lineage>
        <taxon>Eukaryota</taxon>
        <taxon>Fungi</taxon>
        <taxon>Dikarya</taxon>
        <taxon>Basidiomycota</taxon>
        <taxon>Agaricomycotina</taxon>
        <taxon>Agaricomycetes</taxon>
        <taxon>Russulales</taxon>
        <taxon>Russulaceae</taxon>
        <taxon>Multifurca</taxon>
    </lineage>
</organism>
<evidence type="ECO:0000256" key="1">
    <source>
        <dbReference type="SAM" id="MobiDB-lite"/>
    </source>
</evidence>
<dbReference type="EMBL" id="WTXG01000007">
    <property type="protein sequence ID" value="KAI0304486.1"/>
    <property type="molecule type" value="Genomic_DNA"/>
</dbReference>
<proteinExistence type="predicted"/>
<keyword evidence="3" id="KW-1185">Reference proteome</keyword>
<gene>
    <name evidence="2" type="ORF">B0F90DRAFT_1625867</name>
</gene>
<name>A0AAD4M839_9AGAM</name>
<sequence length="261" mass="28690">MPLDGHAFLINQGWSGTGTGLRTGAISRPITIPQKRNLNGIGRDRDEAFPFWDHLFTVAASAIQIECFSSDDENAEPAEPFDPKGTRSSTLELRQTSTGILSNRPPIRGTPVSLGATTLISCADVASGSSMPRLSVMALARREAARRGLYSKFLRGPILGPDDAQSEMVKTETSQPSYLSLVQAQVIVEIGARKKNKRKVDLPGDESLDKEVRKRHKKRRNGSEKASRRLERHKKKNDGDEKDTAMAELMNEAISPSHCIQ</sequence>
<evidence type="ECO:0000313" key="2">
    <source>
        <dbReference type="EMBL" id="KAI0304486.1"/>
    </source>
</evidence>
<evidence type="ECO:0000313" key="3">
    <source>
        <dbReference type="Proteomes" id="UP001203297"/>
    </source>
</evidence>
<dbReference type="AlphaFoldDB" id="A0AAD4M839"/>
<feature type="region of interest" description="Disordered" evidence="1">
    <location>
        <begin position="72"/>
        <end position="91"/>
    </location>
</feature>
<accession>A0AAD4M839</accession>